<dbReference type="Pfam" id="PF22570">
    <property type="entry name" value="LiaF-TM"/>
    <property type="match status" value="1"/>
</dbReference>
<dbReference type="RefSeq" id="WP_379021837.1">
    <property type="nucleotide sequence ID" value="NZ_JBHRTA010000030.1"/>
</dbReference>
<keyword evidence="2" id="KW-0472">Membrane</keyword>
<feature type="transmembrane region" description="Helical" evidence="2">
    <location>
        <begin position="47"/>
        <end position="65"/>
    </location>
</feature>
<evidence type="ECO:0000313" key="5">
    <source>
        <dbReference type="Proteomes" id="UP001595526"/>
    </source>
</evidence>
<keyword evidence="5" id="KW-1185">Reference proteome</keyword>
<evidence type="ECO:0000256" key="1">
    <source>
        <dbReference type="SAM" id="MobiDB-lite"/>
    </source>
</evidence>
<dbReference type="PANTHER" id="PTHR40763">
    <property type="entry name" value="MEMBRANE PROTEIN-RELATED"/>
    <property type="match status" value="1"/>
</dbReference>
<keyword evidence="2" id="KW-0812">Transmembrane</keyword>
<evidence type="ECO:0000256" key="2">
    <source>
        <dbReference type="SAM" id="Phobius"/>
    </source>
</evidence>
<feature type="domain" description="LiaF transmembrane" evidence="3">
    <location>
        <begin position="18"/>
        <end position="116"/>
    </location>
</feature>
<comment type="caution">
    <text evidence="4">The sequence shown here is derived from an EMBL/GenBank/DDBJ whole genome shotgun (WGS) entry which is preliminary data.</text>
</comment>
<feature type="transmembrane region" description="Helical" evidence="2">
    <location>
        <begin position="96"/>
        <end position="113"/>
    </location>
</feature>
<accession>A0ABV7JII7</accession>
<dbReference type="Proteomes" id="UP001595526">
    <property type="component" value="Unassembled WGS sequence"/>
</dbReference>
<keyword evidence="2" id="KW-1133">Transmembrane helix</keyword>
<evidence type="ECO:0000259" key="3">
    <source>
        <dbReference type="Pfam" id="PF22570"/>
    </source>
</evidence>
<feature type="transmembrane region" description="Helical" evidence="2">
    <location>
        <begin position="21"/>
        <end position="41"/>
    </location>
</feature>
<dbReference type="PANTHER" id="PTHR40763:SF5">
    <property type="entry name" value="MEMBRANE PROTEIN"/>
    <property type="match status" value="1"/>
</dbReference>
<reference evidence="5" key="1">
    <citation type="journal article" date="2019" name="Int. J. Syst. Evol. Microbiol.">
        <title>The Global Catalogue of Microorganisms (GCM) 10K type strain sequencing project: providing services to taxonomists for standard genome sequencing and annotation.</title>
        <authorList>
            <consortium name="The Broad Institute Genomics Platform"/>
            <consortium name="The Broad Institute Genome Sequencing Center for Infectious Disease"/>
            <person name="Wu L."/>
            <person name="Ma J."/>
        </authorList>
    </citation>
    <scope>NUCLEOTIDE SEQUENCE [LARGE SCALE GENOMIC DNA]</scope>
    <source>
        <strain evidence="5">KCTC 52416</strain>
    </source>
</reference>
<sequence>MNRHHHRTPCDTNSGRMWAGIIIVCIGAILLAGKLGLGWLLPNWLFSWRNMWPMILIVVGLIVGGNSNFRSPASYILLGLGTFFLAKNITHFNIGPLLWPAIIICIGLWLLLGKGRTGPGAPRPRGGDSMSHREAGDYEWDKRVADNSGTEETSPGSGGATAFDETTTGNGGSYANAFTRDDYIKSTSVFSDVKKTVISKRFQGGEIVNIFGGTDINLIQADIHHPIVIDVFQLFAGMKIIVPAHWKIQSEVVSVFGEVDDKRFIQGVSQDEQQVVYIRGTSIFGGITIKNI</sequence>
<organism evidence="4 5">
    <name type="scientific">Parapedobacter deserti</name>
    <dbReference type="NCBI Taxonomy" id="1912957"/>
    <lineage>
        <taxon>Bacteria</taxon>
        <taxon>Pseudomonadati</taxon>
        <taxon>Bacteroidota</taxon>
        <taxon>Sphingobacteriia</taxon>
        <taxon>Sphingobacteriales</taxon>
        <taxon>Sphingobacteriaceae</taxon>
        <taxon>Parapedobacter</taxon>
    </lineage>
</organism>
<name>A0ABV7JII7_9SPHI</name>
<gene>
    <name evidence="4" type="ORF">ACFOET_09260</name>
</gene>
<protein>
    <recommendedName>
        <fullName evidence="3">LiaF transmembrane domain-containing protein</fullName>
    </recommendedName>
</protein>
<evidence type="ECO:0000313" key="4">
    <source>
        <dbReference type="EMBL" id="MFC3197799.1"/>
    </source>
</evidence>
<dbReference type="InterPro" id="IPR054331">
    <property type="entry name" value="LiaF_TM"/>
</dbReference>
<feature type="region of interest" description="Disordered" evidence="1">
    <location>
        <begin position="141"/>
        <end position="167"/>
    </location>
</feature>
<proteinExistence type="predicted"/>
<dbReference type="EMBL" id="JBHRTA010000030">
    <property type="protein sequence ID" value="MFC3197799.1"/>
    <property type="molecule type" value="Genomic_DNA"/>
</dbReference>